<dbReference type="SUPFAM" id="SSF141086">
    <property type="entry name" value="Agglutinin HPA-like"/>
    <property type="match status" value="1"/>
</dbReference>
<dbReference type="InterPro" id="IPR052487">
    <property type="entry name" value="Galactose-binding_lectin"/>
</dbReference>
<dbReference type="GO" id="GO:0030247">
    <property type="term" value="F:polysaccharide binding"/>
    <property type="evidence" value="ECO:0007669"/>
    <property type="project" value="TreeGrafter"/>
</dbReference>
<keyword evidence="2" id="KW-0430">Lectin</keyword>
<feature type="domain" description="H-type lectin" evidence="1">
    <location>
        <begin position="39"/>
        <end position="103"/>
    </location>
</feature>
<dbReference type="EMBL" id="FQUE01000002">
    <property type="protein sequence ID" value="SHE89379.1"/>
    <property type="molecule type" value="Genomic_DNA"/>
</dbReference>
<dbReference type="GO" id="GO:0045335">
    <property type="term" value="C:phagocytic vesicle"/>
    <property type="evidence" value="ECO:0007669"/>
    <property type="project" value="TreeGrafter"/>
</dbReference>
<dbReference type="PANTHER" id="PTHR46938">
    <property type="entry name" value="DISCOIDIN-1 SUBUNIT A-RELATED-RELATED"/>
    <property type="match status" value="1"/>
</dbReference>
<protein>
    <submittedName>
        <fullName evidence="2">H-type lectin domain-containing protein</fullName>
    </submittedName>
</protein>
<evidence type="ECO:0000313" key="2">
    <source>
        <dbReference type="EMBL" id="SHE89379.1"/>
    </source>
</evidence>
<dbReference type="GO" id="GO:0070492">
    <property type="term" value="F:oligosaccharide binding"/>
    <property type="evidence" value="ECO:0007669"/>
    <property type="project" value="TreeGrafter"/>
</dbReference>
<evidence type="ECO:0000313" key="3">
    <source>
        <dbReference type="Proteomes" id="UP000183987"/>
    </source>
</evidence>
<name>A0A1M4X796_LOKAT</name>
<dbReference type="GO" id="GO:0098636">
    <property type="term" value="C:protein complex involved in cell adhesion"/>
    <property type="evidence" value="ECO:0007669"/>
    <property type="project" value="TreeGrafter"/>
</dbReference>
<proteinExistence type="predicted"/>
<sequence>MRKFSQHSLGIDQGDLVLFSDFEDDGEMWTGEGPREARRRVRFAEGFAVVPVVQTSMSMWDIARGTNSRADVTAERIDRDGFDIVFRTWGDTRVARVRVAWIALGAVANDDGWDV</sequence>
<dbReference type="InterPro" id="IPR037221">
    <property type="entry name" value="H-type_lectin_dom_sf"/>
</dbReference>
<gene>
    <name evidence="2" type="ORF">SAMN05444339_102373</name>
</gene>
<dbReference type="GO" id="GO:0098609">
    <property type="term" value="P:cell-cell adhesion"/>
    <property type="evidence" value="ECO:0007669"/>
    <property type="project" value="TreeGrafter"/>
</dbReference>
<keyword evidence="3" id="KW-1185">Reference proteome</keyword>
<dbReference type="InterPro" id="IPR019019">
    <property type="entry name" value="H-type_lectin_domain"/>
</dbReference>
<dbReference type="Proteomes" id="UP000183987">
    <property type="component" value="Unassembled WGS sequence"/>
</dbReference>
<dbReference type="Pfam" id="PF09458">
    <property type="entry name" value="H_lectin"/>
    <property type="match status" value="1"/>
</dbReference>
<dbReference type="RefSeq" id="WP_072856499.1">
    <property type="nucleotide sequence ID" value="NZ_FQUE01000002.1"/>
</dbReference>
<organism evidence="2 3">
    <name type="scientific">Loktanella atrilutea</name>
    <dbReference type="NCBI Taxonomy" id="366533"/>
    <lineage>
        <taxon>Bacteria</taxon>
        <taxon>Pseudomonadati</taxon>
        <taxon>Pseudomonadota</taxon>
        <taxon>Alphaproteobacteria</taxon>
        <taxon>Rhodobacterales</taxon>
        <taxon>Roseobacteraceae</taxon>
        <taxon>Loktanella</taxon>
    </lineage>
</organism>
<dbReference type="GO" id="GO:0046871">
    <property type="term" value="F:N-acetylgalactosamine binding"/>
    <property type="evidence" value="ECO:0007669"/>
    <property type="project" value="TreeGrafter"/>
</dbReference>
<reference evidence="3" key="1">
    <citation type="submission" date="2016-11" db="EMBL/GenBank/DDBJ databases">
        <authorList>
            <person name="Varghese N."/>
            <person name="Submissions S."/>
        </authorList>
    </citation>
    <scope>NUCLEOTIDE SEQUENCE [LARGE SCALE GENOMIC DNA]</scope>
    <source>
        <strain evidence="3">DSM 29326</strain>
    </source>
</reference>
<dbReference type="GO" id="GO:0009986">
    <property type="term" value="C:cell surface"/>
    <property type="evidence" value="ECO:0007669"/>
    <property type="project" value="TreeGrafter"/>
</dbReference>
<evidence type="ECO:0000259" key="1">
    <source>
        <dbReference type="Pfam" id="PF09458"/>
    </source>
</evidence>
<accession>A0A1M4X796</accession>
<dbReference type="AlphaFoldDB" id="A0A1M4X796"/>
<dbReference type="Gene3D" id="2.60.40.2080">
    <property type="match status" value="1"/>
</dbReference>
<dbReference type="STRING" id="366533.SAMN05444339_102373"/>
<dbReference type="OrthoDB" id="7658568at2"/>